<dbReference type="OMA" id="SNFGWDF"/>
<dbReference type="PANTHER" id="PTHR38134">
    <property type="entry name" value="SLR1395 PROTEIN"/>
    <property type="match status" value="1"/>
</dbReference>
<dbReference type="InterPro" id="IPR053205">
    <property type="entry name" value="GHMP_kinase_L-arabinokinase"/>
</dbReference>
<evidence type="ECO:0000313" key="1">
    <source>
        <dbReference type="EMBL" id="KXS18902.1"/>
    </source>
</evidence>
<organism evidence="1 2">
    <name type="scientific">Gonapodya prolifera (strain JEL478)</name>
    <name type="common">Monoblepharis prolifera</name>
    <dbReference type="NCBI Taxonomy" id="1344416"/>
    <lineage>
        <taxon>Eukaryota</taxon>
        <taxon>Fungi</taxon>
        <taxon>Fungi incertae sedis</taxon>
        <taxon>Chytridiomycota</taxon>
        <taxon>Chytridiomycota incertae sedis</taxon>
        <taxon>Monoblepharidomycetes</taxon>
        <taxon>Monoblepharidales</taxon>
        <taxon>Gonapodyaceae</taxon>
        <taxon>Gonapodya</taxon>
    </lineage>
</organism>
<accession>A0A139AQA6</accession>
<reference evidence="1 2" key="1">
    <citation type="journal article" date="2015" name="Genome Biol. Evol.">
        <title>Phylogenomic analyses indicate that early fungi evolved digesting cell walls of algal ancestors of land plants.</title>
        <authorList>
            <person name="Chang Y."/>
            <person name="Wang S."/>
            <person name="Sekimoto S."/>
            <person name="Aerts A.L."/>
            <person name="Choi C."/>
            <person name="Clum A."/>
            <person name="LaButti K.M."/>
            <person name="Lindquist E.A."/>
            <person name="Yee Ngan C."/>
            <person name="Ohm R.A."/>
            <person name="Salamov A.A."/>
            <person name="Grigoriev I.V."/>
            <person name="Spatafora J.W."/>
            <person name="Berbee M.L."/>
        </authorList>
    </citation>
    <scope>NUCLEOTIDE SEQUENCE [LARGE SCALE GENOMIC DNA]</scope>
    <source>
        <strain evidence="1 2">JEL478</strain>
    </source>
</reference>
<evidence type="ECO:0000313" key="2">
    <source>
        <dbReference type="Proteomes" id="UP000070544"/>
    </source>
</evidence>
<proteinExistence type="predicted"/>
<dbReference type="SUPFAM" id="SSF53756">
    <property type="entry name" value="UDP-Glycosyltransferase/glycogen phosphorylase"/>
    <property type="match status" value="1"/>
</dbReference>
<dbReference type="PANTHER" id="PTHR38134:SF2">
    <property type="entry name" value="GALACTOKINASE"/>
    <property type="match status" value="1"/>
</dbReference>
<dbReference type="STRING" id="1344416.A0A139AQA6"/>
<keyword evidence="2" id="KW-1185">Reference proteome</keyword>
<evidence type="ECO:0008006" key="3">
    <source>
        <dbReference type="Google" id="ProtNLM"/>
    </source>
</evidence>
<gene>
    <name evidence="1" type="ORF">M427DRAFT_179214</name>
</gene>
<dbReference type="Proteomes" id="UP000070544">
    <property type="component" value="Unassembled WGS sequence"/>
</dbReference>
<sequence length="390" mass="42779">MHLHAPQKSVLHVAWYASGHGFGHATRSVISVRALLDYGYRVTVTSTAPAFLFSDVVRDFPHSFTFRVMQVDTGVLQRDAVTVDRTGTIARLEEFLSPGGVAERFLESEPNWLRDNAVDVVCVDAPYTPLCAARAAKIPSIIVSNFTWDSILLHLADSGSVELVRKVTKMYSNASYLIRMVGHIPIPAFPEPKPPHCVDIPLVARLPRTSPAATRAELGIPLGTKILLVAFGGHDLRETLAASAVTALPDDWIALVVGPAAKGGDTREGSRFRYIADPSSYVPDLIACSDVMLGKLGYGSCSEVVALQKPFIYVPRGDFVEEAGLLRLMQQYGHAVEMPWIDFCNGRWRQYVELASCWDGVPKEPVVLGGERDLVQTLQTMVAEFSCDRK</sequence>
<dbReference type="EMBL" id="KQ965740">
    <property type="protein sequence ID" value="KXS18902.1"/>
    <property type="molecule type" value="Genomic_DNA"/>
</dbReference>
<protein>
    <recommendedName>
        <fullName evidence="3">Glycosyltransferase family 1 protein</fullName>
    </recommendedName>
</protein>
<dbReference type="AlphaFoldDB" id="A0A139AQA6"/>
<dbReference type="OrthoDB" id="1684102at2759"/>
<dbReference type="Gene3D" id="3.40.50.2000">
    <property type="entry name" value="Glycogen Phosphorylase B"/>
    <property type="match status" value="2"/>
</dbReference>
<name>A0A139AQA6_GONPJ</name>